<dbReference type="InterPro" id="IPR006476">
    <property type="entry name" value="CHP01589_pln"/>
</dbReference>
<protein>
    <submittedName>
        <fullName evidence="2">Uncharacterized protein</fullName>
    </submittedName>
</protein>
<gene>
    <name evidence="2" type="ORF">DCAR_011243</name>
</gene>
<dbReference type="KEGG" id="dcr:108213697"/>
<accession>A0A166B8A0</accession>
<proteinExistence type="predicted"/>
<sequence length="120" mass="13663">MANQIHDQVPCLHCHPESFIRMVQHLIERCLLLNMSREDCIAALQEHANIDPIITITVWEELRKENSSFFESYDVHAASSENQSMISSSSGDSGSNELESSLTKEEKTWGDQEELSCCQY</sequence>
<evidence type="ECO:0000256" key="1">
    <source>
        <dbReference type="SAM" id="MobiDB-lite"/>
    </source>
</evidence>
<dbReference type="NCBIfam" id="TIGR01589">
    <property type="entry name" value="A_thal_3526"/>
    <property type="match status" value="1"/>
</dbReference>
<dbReference type="PANTHER" id="PTHR31871:SF5">
    <property type="entry name" value="TRANSMEMBRANE PROTEIN"/>
    <property type="match status" value="1"/>
</dbReference>
<dbReference type="PANTHER" id="PTHR31871">
    <property type="entry name" value="OS02G0137100 PROTEIN"/>
    <property type="match status" value="1"/>
</dbReference>
<dbReference type="OMA" id="ITITVWE"/>
<evidence type="ECO:0000313" key="2">
    <source>
        <dbReference type="EMBL" id="KZN02489.1"/>
    </source>
</evidence>
<feature type="region of interest" description="Disordered" evidence="1">
    <location>
        <begin position="81"/>
        <end position="120"/>
    </location>
</feature>
<dbReference type="OrthoDB" id="765837at2759"/>
<dbReference type="EMBL" id="LNRQ01000003">
    <property type="protein sequence ID" value="KZN02489.1"/>
    <property type="molecule type" value="Genomic_DNA"/>
</dbReference>
<dbReference type="AlphaFoldDB" id="A0A166B8A0"/>
<reference evidence="2" key="1">
    <citation type="journal article" date="2016" name="Nat. Genet.">
        <title>A high-quality carrot genome assembly provides new insights into carotenoid accumulation and asterid genome evolution.</title>
        <authorList>
            <person name="Iorizzo M."/>
            <person name="Ellison S."/>
            <person name="Senalik D."/>
            <person name="Zeng P."/>
            <person name="Satapoomin P."/>
            <person name="Huang J."/>
            <person name="Bowman M."/>
            <person name="Iovene M."/>
            <person name="Sanseverino W."/>
            <person name="Cavagnaro P."/>
            <person name="Yildiz M."/>
            <person name="Macko-Podgorni A."/>
            <person name="Moranska E."/>
            <person name="Grzebelus E."/>
            <person name="Grzebelus D."/>
            <person name="Ashrafi H."/>
            <person name="Zheng Z."/>
            <person name="Cheng S."/>
            <person name="Spooner D."/>
            <person name="Van Deynze A."/>
            <person name="Simon P."/>
        </authorList>
    </citation>
    <scope>NUCLEOTIDE SEQUENCE [LARGE SCALE GENOMIC DNA]</scope>
    <source>
        <tissue evidence="2">Leaf</tissue>
    </source>
</reference>
<organism evidence="2">
    <name type="scientific">Daucus carota subsp. sativus</name>
    <name type="common">Carrot</name>
    <dbReference type="NCBI Taxonomy" id="79200"/>
    <lineage>
        <taxon>Eukaryota</taxon>
        <taxon>Viridiplantae</taxon>
        <taxon>Streptophyta</taxon>
        <taxon>Embryophyta</taxon>
        <taxon>Tracheophyta</taxon>
        <taxon>Spermatophyta</taxon>
        <taxon>Magnoliopsida</taxon>
        <taxon>eudicotyledons</taxon>
        <taxon>Gunneridae</taxon>
        <taxon>Pentapetalae</taxon>
        <taxon>asterids</taxon>
        <taxon>campanulids</taxon>
        <taxon>Apiales</taxon>
        <taxon>Apiaceae</taxon>
        <taxon>Apioideae</taxon>
        <taxon>Scandiceae</taxon>
        <taxon>Daucinae</taxon>
        <taxon>Daucus</taxon>
        <taxon>Daucus sect. Daucus</taxon>
    </lineage>
</organism>
<name>A0A166B8A0_DAUCS</name>
<feature type="compositionally biased region" description="Low complexity" evidence="1">
    <location>
        <begin position="81"/>
        <end position="101"/>
    </location>
</feature>
<comment type="caution">
    <text evidence="2">The sequence shown here is derived from an EMBL/GenBank/DDBJ whole genome shotgun (WGS) entry which is preliminary data.</text>
</comment>
<dbReference type="Pfam" id="PF09713">
    <property type="entry name" value="A_thal_3526"/>
    <property type="match status" value="1"/>
</dbReference>
<dbReference type="Gramene" id="KZN02489">
    <property type="protein sequence ID" value="KZN02489"/>
    <property type="gene ID" value="DCAR_011243"/>
</dbReference>